<dbReference type="InterPro" id="IPR017884">
    <property type="entry name" value="SANT_dom"/>
</dbReference>
<dbReference type="InterPro" id="IPR001005">
    <property type="entry name" value="SANT/Myb"/>
</dbReference>
<dbReference type="CDD" id="cd00167">
    <property type="entry name" value="SANT"/>
    <property type="match status" value="1"/>
</dbReference>
<name>A0A6A5BCK8_NAEFO</name>
<feature type="domain" description="SWIRM" evidence="8">
    <location>
        <begin position="65"/>
        <end position="159"/>
    </location>
</feature>
<dbReference type="Pfam" id="PF00249">
    <property type="entry name" value="Myb_DNA-binding"/>
    <property type="match status" value="1"/>
</dbReference>
<dbReference type="Gene3D" id="1.10.10.10">
    <property type="entry name" value="Winged helix-like DNA-binding domain superfamily/Winged helix DNA-binding domain"/>
    <property type="match status" value="1"/>
</dbReference>
<evidence type="ECO:0000256" key="2">
    <source>
        <dbReference type="ARBA" id="ARBA00023125"/>
    </source>
</evidence>
<dbReference type="GeneID" id="68116536"/>
<evidence type="ECO:0008006" key="12">
    <source>
        <dbReference type="Google" id="ProtNLM"/>
    </source>
</evidence>
<dbReference type="PANTHER" id="PTHR12802">
    <property type="entry name" value="SWI/SNF COMPLEX-RELATED"/>
    <property type="match status" value="1"/>
</dbReference>
<reference evidence="10 11" key="1">
    <citation type="journal article" date="2019" name="Sci. Rep.">
        <title>Nanopore sequencing improves the draft genome of the human pathogenic amoeba Naegleria fowleri.</title>
        <authorList>
            <person name="Liechti N."/>
            <person name="Schurch N."/>
            <person name="Bruggmann R."/>
            <person name="Wittwer M."/>
        </authorList>
    </citation>
    <scope>NUCLEOTIDE SEQUENCE [LARGE SCALE GENOMIC DNA]</scope>
    <source>
        <strain evidence="10 11">ATCC 30894</strain>
    </source>
</reference>
<evidence type="ECO:0000313" key="10">
    <source>
        <dbReference type="EMBL" id="KAF0972416.1"/>
    </source>
</evidence>
<dbReference type="InterPro" id="IPR036388">
    <property type="entry name" value="WH-like_DNA-bd_sf"/>
</dbReference>
<dbReference type="InterPro" id="IPR007526">
    <property type="entry name" value="SWIRM"/>
</dbReference>
<dbReference type="AlphaFoldDB" id="A0A6A5BCK8"/>
<evidence type="ECO:0000259" key="8">
    <source>
        <dbReference type="PROSITE" id="PS50934"/>
    </source>
</evidence>
<evidence type="ECO:0000256" key="3">
    <source>
        <dbReference type="ARBA" id="ARBA00023163"/>
    </source>
</evidence>
<keyword evidence="5" id="KW-0175">Coiled coil</keyword>
<evidence type="ECO:0000259" key="7">
    <source>
        <dbReference type="PROSITE" id="PS50090"/>
    </source>
</evidence>
<dbReference type="Gene3D" id="1.10.10.60">
    <property type="entry name" value="Homeodomain-like"/>
    <property type="match status" value="1"/>
</dbReference>
<evidence type="ECO:0000256" key="6">
    <source>
        <dbReference type="SAM" id="MobiDB-lite"/>
    </source>
</evidence>
<dbReference type="Proteomes" id="UP000444721">
    <property type="component" value="Unassembled WGS sequence"/>
</dbReference>
<dbReference type="VEuPathDB" id="AmoebaDB:NF0127130"/>
<dbReference type="FunFam" id="1.10.10.10:FF:000020">
    <property type="entry name" value="SWI/SNF complex subunit SMARCC2 isoform c"/>
    <property type="match status" value="1"/>
</dbReference>
<dbReference type="Pfam" id="PF04433">
    <property type="entry name" value="SWIRM"/>
    <property type="match status" value="1"/>
</dbReference>
<dbReference type="PROSITE" id="PS50934">
    <property type="entry name" value="SWIRM"/>
    <property type="match status" value="1"/>
</dbReference>
<dbReference type="SUPFAM" id="SSF46689">
    <property type="entry name" value="Homeodomain-like"/>
    <property type="match status" value="2"/>
</dbReference>
<feature type="compositionally biased region" description="Low complexity" evidence="6">
    <location>
        <begin position="16"/>
        <end position="39"/>
    </location>
</feature>
<dbReference type="VEuPathDB" id="AmoebaDB:NfTy_061500"/>
<accession>A0A6A5BCK8</accession>
<evidence type="ECO:0000259" key="9">
    <source>
        <dbReference type="PROSITE" id="PS51293"/>
    </source>
</evidence>
<dbReference type="OMA" id="WTDHEIL"/>
<evidence type="ECO:0000313" key="11">
    <source>
        <dbReference type="Proteomes" id="UP000444721"/>
    </source>
</evidence>
<dbReference type="GO" id="GO:0005634">
    <property type="term" value="C:nucleus"/>
    <property type="evidence" value="ECO:0007669"/>
    <property type="project" value="UniProtKB-ARBA"/>
</dbReference>
<dbReference type="PANTHER" id="PTHR12802:SF41">
    <property type="entry name" value="BRAHMA ASSOCIATED PROTEIN 155 KDA"/>
    <property type="match status" value="1"/>
</dbReference>
<keyword evidence="1" id="KW-0805">Transcription regulation</keyword>
<keyword evidence="4" id="KW-0539">Nucleus</keyword>
<dbReference type="PROSITE" id="PS50090">
    <property type="entry name" value="MYB_LIKE"/>
    <property type="match status" value="1"/>
</dbReference>
<feature type="coiled-coil region" evidence="5">
    <location>
        <begin position="371"/>
        <end position="415"/>
    </location>
</feature>
<dbReference type="VEuPathDB" id="AmoebaDB:FDP41_009319"/>
<protein>
    <recommendedName>
        <fullName evidence="12">SWIRM domain-containing protein</fullName>
    </recommendedName>
</protein>
<keyword evidence="3" id="KW-0804">Transcription</keyword>
<comment type="caution">
    <text evidence="10">The sequence shown here is derived from an EMBL/GenBank/DDBJ whole genome shotgun (WGS) entry which is preliminary data.</text>
</comment>
<feature type="domain" description="Myb-like" evidence="7">
    <location>
        <begin position="209"/>
        <end position="253"/>
    </location>
</feature>
<dbReference type="EMBL" id="VFQX01000068">
    <property type="protein sequence ID" value="KAF0972416.1"/>
    <property type="molecule type" value="Genomic_DNA"/>
</dbReference>
<dbReference type="FunFam" id="1.10.10.60:FF:000014">
    <property type="entry name" value="SWI/SNF complex subunit SMARCC2 isoform C"/>
    <property type="match status" value="1"/>
</dbReference>
<dbReference type="OrthoDB" id="118550at2759"/>
<sequence>MSHSDSFLSADDFGESSSTAANIASSSDGASNTASSSNALKRGLGEAGIEEDSTNQSTKKTKHTISIPVHSSWFNTDDIHDIEKKSLPEFFGEGKDPNHYKTLRNTLVSHFRKNPDVYLSMADCKRITNADTSTLIRLYSFLEHWGLINYAVDPRNKPVKINQPLSNSDSDTQVHNYTSDGQTLTEKFYTFQNLKEQKKKEPKVTPPVSNWTDHEILRLLEGIEKFKDDWDSIAKHVQTRTKEECVLQFLQLPIEDEFLLEQEGLDNSMYQDLPLPFADASNPIMHTVAFLSSTVSPSVAAAAAEAAMQKIKEQASSSEPEKPATFDVTKLDVQSASSVALGAAAARAKEIATREERELQRLVAFVIEQQLKKLEKKIKYFEKLEKAMQIEREELEKARKELHQQKMEFKSSSSNQE</sequence>
<proteinExistence type="predicted"/>
<keyword evidence="2" id="KW-0238">DNA-binding</keyword>
<dbReference type="GO" id="GO:0003677">
    <property type="term" value="F:DNA binding"/>
    <property type="evidence" value="ECO:0007669"/>
    <property type="project" value="UniProtKB-KW"/>
</dbReference>
<dbReference type="RefSeq" id="XP_044557131.1">
    <property type="nucleotide sequence ID" value="XM_044713265.1"/>
</dbReference>
<evidence type="ECO:0000256" key="4">
    <source>
        <dbReference type="ARBA" id="ARBA00023242"/>
    </source>
</evidence>
<dbReference type="InterPro" id="IPR032451">
    <property type="entry name" value="SMARCC_C"/>
</dbReference>
<feature type="domain" description="SANT" evidence="9">
    <location>
        <begin position="206"/>
        <end position="257"/>
    </location>
</feature>
<feature type="region of interest" description="Disordered" evidence="6">
    <location>
        <begin position="1"/>
        <end position="63"/>
    </location>
</feature>
<keyword evidence="11" id="KW-1185">Reference proteome</keyword>
<gene>
    <name evidence="10" type="ORF">FDP41_009319</name>
</gene>
<dbReference type="PROSITE" id="PS51293">
    <property type="entry name" value="SANT"/>
    <property type="match status" value="1"/>
</dbReference>
<dbReference type="InterPro" id="IPR009057">
    <property type="entry name" value="Homeodomain-like_sf"/>
</dbReference>
<evidence type="ECO:0000256" key="1">
    <source>
        <dbReference type="ARBA" id="ARBA00023015"/>
    </source>
</evidence>
<organism evidence="10 11">
    <name type="scientific">Naegleria fowleri</name>
    <name type="common">Brain eating amoeba</name>
    <dbReference type="NCBI Taxonomy" id="5763"/>
    <lineage>
        <taxon>Eukaryota</taxon>
        <taxon>Discoba</taxon>
        <taxon>Heterolobosea</taxon>
        <taxon>Tetramitia</taxon>
        <taxon>Eutetramitia</taxon>
        <taxon>Vahlkampfiidae</taxon>
        <taxon>Naegleria</taxon>
    </lineage>
</organism>
<evidence type="ECO:0000256" key="5">
    <source>
        <dbReference type="SAM" id="Coils"/>
    </source>
</evidence>
<dbReference type="SMART" id="SM00717">
    <property type="entry name" value="SANT"/>
    <property type="match status" value="1"/>
</dbReference>
<dbReference type="Pfam" id="PF16495">
    <property type="entry name" value="SWIRM-assoc_1"/>
    <property type="match status" value="1"/>
</dbReference>